<evidence type="ECO:0000256" key="5">
    <source>
        <dbReference type="ARBA" id="ARBA00023136"/>
    </source>
</evidence>
<dbReference type="Proteomes" id="UP001221686">
    <property type="component" value="Unassembled WGS sequence"/>
</dbReference>
<evidence type="ECO:0000256" key="6">
    <source>
        <dbReference type="SAM" id="MobiDB-lite"/>
    </source>
</evidence>
<dbReference type="Pfam" id="PF03631">
    <property type="entry name" value="Virul_fac_BrkB"/>
    <property type="match status" value="1"/>
</dbReference>
<accession>A0ABT5E0F3</accession>
<dbReference type="NCBIfam" id="TIGR00765">
    <property type="entry name" value="yihY_not_rbn"/>
    <property type="match status" value="1"/>
</dbReference>
<evidence type="ECO:0000256" key="1">
    <source>
        <dbReference type="ARBA" id="ARBA00004651"/>
    </source>
</evidence>
<gene>
    <name evidence="8" type="ORF">POL25_14785</name>
</gene>
<protein>
    <submittedName>
        <fullName evidence="8">YihY/virulence factor BrkB family protein</fullName>
    </submittedName>
</protein>
<feature type="region of interest" description="Disordered" evidence="6">
    <location>
        <begin position="280"/>
        <end position="301"/>
    </location>
</feature>
<dbReference type="RefSeq" id="WP_272086652.1">
    <property type="nucleotide sequence ID" value="NZ_JAQNDL010000001.1"/>
</dbReference>
<evidence type="ECO:0000256" key="3">
    <source>
        <dbReference type="ARBA" id="ARBA00022692"/>
    </source>
</evidence>
<keyword evidence="4 7" id="KW-1133">Transmembrane helix</keyword>
<comment type="caution">
    <text evidence="8">The sequence shown here is derived from an EMBL/GenBank/DDBJ whole genome shotgun (WGS) entry which is preliminary data.</text>
</comment>
<keyword evidence="9" id="KW-1185">Reference proteome</keyword>
<feature type="transmembrane region" description="Helical" evidence="7">
    <location>
        <begin position="240"/>
        <end position="265"/>
    </location>
</feature>
<sequence length="301" mass="31692">MRTLRKIFQLIKEAGLEFSREDPFTQAGALSYYTMLSLAPFLLLLVAIVGLIYGEEAARGEVVDRLSHFVGPQAAEVAQDILAHAHKAGGGWLSAVISGVVMLVGATTAFGQLQSALDHIWGAAPSQTGWRNTVRGRLLGLVLILAMGGAVVALLVAGSVVSGLSALPGTEGLGWFWRLVDLGISVTVMTGMFALLFKLLPNAEVRWREVAIGAATTSLLFTIGQWAIGVYLGRAAVGSAYGAAGSVVVLMAWVYYSSLIMLFGAEITQVHARRSGRAIVSRGQAQPEDGQMPAGAVTSHS</sequence>
<dbReference type="PIRSF" id="PIRSF035875">
    <property type="entry name" value="RNase_BN"/>
    <property type="match status" value="1"/>
</dbReference>
<dbReference type="EMBL" id="JAQNDL010000001">
    <property type="protein sequence ID" value="MDC0718171.1"/>
    <property type="molecule type" value="Genomic_DNA"/>
</dbReference>
<reference evidence="8 9" key="1">
    <citation type="submission" date="2022-11" db="EMBL/GenBank/DDBJ databases">
        <title>Minimal conservation of predation-associated metabolite biosynthetic gene clusters underscores biosynthetic potential of Myxococcota including descriptions for ten novel species: Archangium lansinium sp. nov., Myxococcus landrumus sp. nov., Nannocystis bai.</title>
        <authorList>
            <person name="Ahearne A."/>
            <person name="Stevens C."/>
            <person name="Dowd S."/>
        </authorList>
    </citation>
    <scope>NUCLEOTIDE SEQUENCE [LARGE SCALE GENOMIC DNA]</scope>
    <source>
        <strain evidence="8 9">BB15-2</strain>
    </source>
</reference>
<dbReference type="PANTHER" id="PTHR30213:SF1">
    <property type="entry name" value="INNER MEMBRANE PROTEIN YHJD"/>
    <property type="match status" value="1"/>
</dbReference>
<feature type="transmembrane region" description="Helical" evidence="7">
    <location>
        <begin position="30"/>
        <end position="53"/>
    </location>
</feature>
<dbReference type="InterPro" id="IPR017039">
    <property type="entry name" value="Virul_fac_BrkB"/>
</dbReference>
<organism evidence="8 9">
    <name type="scientific">Nannocystis bainbridge</name>
    <dbReference type="NCBI Taxonomy" id="2995303"/>
    <lineage>
        <taxon>Bacteria</taxon>
        <taxon>Pseudomonadati</taxon>
        <taxon>Myxococcota</taxon>
        <taxon>Polyangia</taxon>
        <taxon>Nannocystales</taxon>
        <taxon>Nannocystaceae</taxon>
        <taxon>Nannocystis</taxon>
    </lineage>
</organism>
<keyword evidence="2" id="KW-1003">Cell membrane</keyword>
<feature type="transmembrane region" description="Helical" evidence="7">
    <location>
        <begin position="92"/>
        <end position="117"/>
    </location>
</feature>
<keyword evidence="5 7" id="KW-0472">Membrane</keyword>
<evidence type="ECO:0000256" key="2">
    <source>
        <dbReference type="ARBA" id="ARBA00022475"/>
    </source>
</evidence>
<evidence type="ECO:0000256" key="7">
    <source>
        <dbReference type="SAM" id="Phobius"/>
    </source>
</evidence>
<feature type="transmembrane region" description="Helical" evidence="7">
    <location>
        <begin position="209"/>
        <end position="228"/>
    </location>
</feature>
<evidence type="ECO:0000313" key="9">
    <source>
        <dbReference type="Proteomes" id="UP001221686"/>
    </source>
</evidence>
<feature type="transmembrane region" description="Helical" evidence="7">
    <location>
        <begin position="138"/>
        <end position="163"/>
    </location>
</feature>
<evidence type="ECO:0000256" key="4">
    <source>
        <dbReference type="ARBA" id="ARBA00022989"/>
    </source>
</evidence>
<name>A0ABT5E0F3_9BACT</name>
<feature type="transmembrane region" description="Helical" evidence="7">
    <location>
        <begin position="175"/>
        <end position="197"/>
    </location>
</feature>
<dbReference type="PANTHER" id="PTHR30213">
    <property type="entry name" value="INNER MEMBRANE PROTEIN YHJD"/>
    <property type="match status" value="1"/>
</dbReference>
<proteinExistence type="predicted"/>
<evidence type="ECO:0000313" key="8">
    <source>
        <dbReference type="EMBL" id="MDC0718171.1"/>
    </source>
</evidence>
<keyword evidence="3 7" id="KW-0812">Transmembrane</keyword>
<comment type="subcellular location">
    <subcellularLocation>
        <location evidence="1">Cell membrane</location>
        <topology evidence="1">Multi-pass membrane protein</topology>
    </subcellularLocation>
</comment>